<protein>
    <submittedName>
        <fullName evidence="2">Uncharacterized protein</fullName>
    </submittedName>
</protein>
<name>A0AA39MM52_9AGAR</name>
<feature type="region of interest" description="Disordered" evidence="1">
    <location>
        <begin position="46"/>
        <end position="70"/>
    </location>
</feature>
<feature type="compositionally biased region" description="Basic and acidic residues" evidence="1">
    <location>
        <begin position="54"/>
        <end position="65"/>
    </location>
</feature>
<dbReference type="AlphaFoldDB" id="A0AA39MM52"/>
<comment type="caution">
    <text evidence="2">The sequence shown here is derived from an EMBL/GenBank/DDBJ whole genome shotgun (WGS) entry which is preliminary data.</text>
</comment>
<gene>
    <name evidence="2" type="ORF">EV421DRAFT_1906326</name>
</gene>
<dbReference type="EMBL" id="JAUEPT010000040">
    <property type="protein sequence ID" value="KAK0438993.1"/>
    <property type="molecule type" value="Genomic_DNA"/>
</dbReference>
<evidence type="ECO:0000313" key="2">
    <source>
        <dbReference type="EMBL" id="KAK0438993.1"/>
    </source>
</evidence>
<evidence type="ECO:0000313" key="3">
    <source>
        <dbReference type="Proteomes" id="UP001175226"/>
    </source>
</evidence>
<reference evidence="2" key="1">
    <citation type="submission" date="2023-06" db="EMBL/GenBank/DDBJ databases">
        <authorList>
            <consortium name="Lawrence Berkeley National Laboratory"/>
            <person name="Ahrendt S."/>
            <person name="Sahu N."/>
            <person name="Indic B."/>
            <person name="Wong-Bajracharya J."/>
            <person name="Merenyi Z."/>
            <person name="Ke H.-M."/>
            <person name="Monk M."/>
            <person name="Kocsube S."/>
            <person name="Drula E."/>
            <person name="Lipzen A."/>
            <person name="Balint B."/>
            <person name="Henrissat B."/>
            <person name="Andreopoulos B."/>
            <person name="Martin F.M."/>
            <person name="Harder C.B."/>
            <person name="Rigling D."/>
            <person name="Ford K.L."/>
            <person name="Foster G.D."/>
            <person name="Pangilinan J."/>
            <person name="Papanicolaou A."/>
            <person name="Barry K."/>
            <person name="LaButti K."/>
            <person name="Viragh M."/>
            <person name="Koriabine M."/>
            <person name="Yan M."/>
            <person name="Riley R."/>
            <person name="Champramary S."/>
            <person name="Plett K.L."/>
            <person name="Tsai I.J."/>
            <person name="Slot J."/>
            <person name="Sipos G."/>
            <person name="Plett J."/>
            <person name="Nagy L.G."/>
            <person name="Grigoriev I.V."/>
        </authorList>
    </citation>
    <scope>NUCLEOTIDE SEQUENCE</scope>
    <source>
        <strain evidence="2">FPL87.14</strain>
    </source>
</reference>
<evidence type="ECO:0000256" key="1">
    <source>
        <dbReference type="SAM" id="MobiDB-lite"/>
    </source>
</evidence>
<sequence length="208" mass="23030">MDARRRKHQAGAKHIEKIHRKFDILVNKLRDRPVLRNACLPITPCQKSSPAPEAHQRGSKGEQRAPWHLSRTGRRKLSSCLSCLCWEDSGGRTGAWSEQLSAEVLEKPIPGLVMPIRQGGGDDGGLFGLPVNLEIFQLVHGCRHVETDLSKQWSVLVWATRDGIFGSHRNDYQHAVHAVVDTGPDPLSLCVWVRSPAGGTPLSLYKVA</sequence>
<keyword evidence="3" id="KW-1185">Reference proteome</keyword>
<organism evidence="2 3">
    <name type="scientific">Armillaria borealis</name>
    <dbReference type="NCBI Taxonomy" id="47425"/>
    <lineage>
        <taxon>Eukaryota</taxon>
        <taxon>Fungi</taxon>
        <taxon>Dikarya</taxon>
        <taxon>Basidiomycota</taxon>
        <taxon>Agaricomycotina</taxon>
        <taxon>Agaricomycetes</taxon>
        <taxon>Agaricomycetidae</taxon>
        <taxon>Agaricales</taxon>
        <taxon>Marasmiineae</taxon>
        <taxon>Physalacriaceae</taxon>
        <taxon>Armillaria</taxon>
    </lineage>
</organism>
<accession>A0AA39MM52</accession>
<dbReference type="Proteomes" id="UP001175226">
    <property type="component" value="Unassembled WGS sequence"/>
</dbReference>
<proteinExistence type="predicted"/>